<evidence type="ECO:0000256" key="2">
    <source>
        <dbReference type="ARBA" id="ARBA00023239"/>
    </source>
</evidence>
<dbReference type="GO" id="GO:0005829">
    <property type="term" value="C:cytosol"/>
    <property type="evidence" value="ECO:0007669"/>
    <property type="project" value="TreeGrafter"/>
</dbReference>
<comment type="caution">
    <text evidence="5">The sequence shown here is derived from an EMBL/GenBank/DDBJ whole genome shotgun (WGS) entry which is preliminary data.</text>
</comment>
<dbReference type="PROSITE" id="PS00886">
    <property type="entry name" value="ILVD_EDD_1"/>
    <property type="match status" value="1"/>
</dbReference>
<keyword evidence="2 5" id="KW-0456">Lyase</keyword>
<evidence type="ECO:0000259" key="4">
    <source>
        <dbReference type="Pfam" id="PF24877"/>
    </source>
</evidence>
<dbReference type="AlphaFoldDB" id="A0A662D2M3"/>
<feature type="domain" description="Dihydroxy-acid/6-phosphogluconate dehydratase C-terminal" evidence="4">
    <location>
        <begin position="358"/>
        <end position="404"/>
    </location>
</feature>
<dbReference type="EMBL" id="QMQA01000386">
    <property type="protein sequence ID" value="RLE09117.1"/>
    <property type="molecule type" value="Genomic_DNA"/>
</dbReference>
<organism evidence="5 6">
    <name type="scientific">Aerophobetes bacterium</name>
    <dbReference type="NCBI Taxonomy" id="2030807"/>
    <lineage>
        <taxon>Bacteria</taxon>
        <taxon>Candidatus Aerophobota</taxon>
    </lineage>
</organism>
<protein>
    <submittedName>
        <fullName evidence="5">Dihydroxy-acid dehydratase</fullName>
        <ecNumber evidence="5">4.2.1.9</ecNumber>
    </submittedName>
</protein>
<sequence>MRSDVMKKGLVRAPHRSLLYALGLDDDEISRPFIGVVNSANTIIPGHMHLNMIAEAVKAGIRSAGGTPLEFSTIGICDGLAMGHRGMKYSLGSRELIADSIEVIVESTPFDGLVLIPNCDKIVPGMLIAAARLNIPAVVVSGGPMLAGDFDGKKLGLDDVFEAVGEFQSRKINQEKLKEIERCACPGAGSCSGLYTANTMNCLSEALGIALPGNGTIPAVYADRIRLAKEAGRVIMDRVRDGIKPRDIMTKQAFLNAIAVDMALGGSTNTVLHLTAIAYYADVDLGLDDFDMMGSRVPHLCAIAPSGPHHMEDLHLAGGVGAVMKELASAGLINGSAITVTGKTVAENLKNIRVRNRDVIASVDNPKHATGGLTVLKGNLAPEGAIVKSGAVDEKMLRHEGPAR</sequence>
<evidence type="ECO:0000313" key="6">
    <source>
        <dbReference type="Proteomes" id="UP000280417"/>
    </source>
</evidence>
<dbReference type="Pfam" id="PF00920">
    <property type="entry name" value="ILVD_EDD_N"/>
    <property type="match status" value="1"/>
</dbReference>
<name>A0A662D2M3_UNCAE</name>
<dbReference type="Proteomes" id="UP000280417">
    <property type="component" value="Unassembled WGS sequence"/>
</dbReference>
<dbReference type="PANTHER" id="PTHR43661">
    <property type="entry name" value="D-XYLONATE DEHYDRATASE"/>
    <property type="match status" value="1"/>
</dbReference>
<dbReference type="InterPro" id="IPR000581">
    <property type="entry name" value="ILV_EDD_N"/>
</dbReference>
<proteinExistence type="inferred from homology"/>
<dbReference type="SUPFAM" id="SSF143975">
    <property type="entry name" value="IlvD/EDD N-terminal domain-like"/>
    <property type="match status" value="1"/>
</dbReference>
<accession>A0A662D2M3</accession>
<evidence type="ECO:0000313" key="5">
    <source>
        <dbReference type="EMBL" id="RLE09117.1"/>
    </source>
</evidence>
<comment type="similarity">
    <text evidence="1">Belongs to the IlvD/Edd family.</text>
</comment>
<dbReference type="Pfam" id="PF24877">
    <property type="entry name" value="ILV_EDD_C"/>
    <property type="match status" value="1"/>
</dbReference>
<dbReference type="InterPro" id="IPR056740">
    <property type="entry name" value="ILV_EDD_C"/>
</dbReference>
<evidence type="ECO:0000259" key="3">
    <source>
        <dbReference type="Pfam" id="PF00920"/>
    </source>
</evidence>
<dbReference type="GO" id="GO:0004160">
    <property type="term" value="F:dihydroxy-acid dehydratase activity"/>
    <property type="evidence" value="ECO:0007669"/>
    <property type="project" value="UniProtKB-EC"/>
</dbReference>
<gene>
    <name evidence="5" type="ORF">DRJ04_10190</name>
</gene>
<dbReference type="InterPro" id="IPR020558">
    <property type="entry name" value="DiOHA_6PGluconate_deHydtase_CS"/>
</dbReference>
<reference evidence="5 6" key="1">
    <citation type="submission" date="2018-06" db="EMBL/GenBank/DDBJ databases">
        <title>Extensive metabolic versatility and redundancy in microbially diverse, dynamic hydrothermal sediments.</title>
        <authorList>
            <person name="Dombrowski N."/>
            <person name="Teske A."/>
            <person name="Baker B.J."/>
        </authorList>
    </citation>
    <scope>NUCLEOTIDE SEQUENCE [LARGE SCALE GENOMIC DNA]</scope>
    <source>
        <strain evidence="5">B3_G15</strain>
    </source>
</reference>
<evidence type="ECO:0000256" key="1">
    <source>
        <dbReference type="ARBA" id="ARBA00006486"/>
    </source>
</evidence>
<feature type="non-terminal residue" evidence="5">
    <location>
        <position position="404"/>
    </location>
</feature>
<dbReference type="EC" id="4.2.1.9" evidence="5"/>
<dbReference type="InterPro" id="IPR037237">
    <property type="entry name" value="IlvD/EDD_N"/>
</dbReference>
<feature type="domain" description="Dihydroxy-acid/6-phosphogluconate dehydratase N-terminal" evidence="3">
    <location>
        <begin position="31"/>
        <end position="348"/>
    </location>
</feature>
<dbReference type="PANTHER" id="PTHR43661:SF3">
    <property type="entry name" value="D-XYLONATE DEHYDRATASE YAGF-RELATED"/>
    <property type="match status" value="1"/>
</dbReference>